<dbReference type="EMBL" id="JAWIZZ010000040">
    <property type="protein sequence ID" value="KAK5780758.1"/>
    <property type="molecule type" value="Genomic_DNA"/>
</dbReference>
<dbReference type="Pfam" id="PF07896">
    <property type="entry name" value="DUF1674"/>
    <property type="match status" value="1"/>
</dbReference>
<dbReference type="Proteomes" id="UP001306508">
    <property type="component" value="Unassembled WGS sequence"/>
</dbReference>
<proteinExistence type="inferred from homology"/>
<gene>
    <name evidence="4" type="ORF">RI543_001880</name>
</gene>
<name>A0AAN7WHZ1_9SACH</name>
<comment type="caution">
    <text evidence="4">The sequence shown here is derived from an EMBL/GenBank/DDBJ whole genome shotgun (WGS) entry which is preliminary data.</text>
</comment>
<evidence type="ECO:0000313" key="4">
    <source>
        <dbReference type="EMBL" id="KAK5780758.1"/>
    </source>
</evidence>
<dbReference type="PANTHER" id="PTHR28524">
    <property type="entry name" value="SUCCINATE DEHYDROGENASE ASSEMBLY FACTOR 4, MITOCHONDRIAL"/>
    <property type="match status" value="1"/>
</dbReference>
<evidence type="ECO:0000256" key="3">
    <source>
        <dbReference type="SAM" id="MobiDB-lite"/>
    </source>
</evidence>
<protein>
    <recommendedName>
        <fullName evidence="2">Succinate dehydrogenase assembly factor 4, mitochondrial</fullName>
    </recommendedName>
</protein>
<feature type="region of interest" description="Disordered" evidence="3">
    <location>
        <begin position="107"/>
        <end position="153"/>
    </location>
</feature>
<evidence type="ECO:0000313" key="5">
    <source>
        <dbReference type="Proteomes" id="UP001306508"/>
    </source>
</evidence>
<dbReference type="PANTHER" id="PTHR28524:SF3">
    <property type="entry name" value="SUCCINATE DEHYDROGENASE ASSEMBLY FACTOR 4, MITOCHONDRIAL"/>
    <property type="match status" value="1"/>
</dbReference>
<dbReference type="InterPro" id="IPR012875">
    <property type="entry name" value="SDHF4"/>
</dbReference>
<dbReference type="GO" id="GO:0034553">
    <property type="term" value="P:mitochondrial respiratory chain complex II assembly"/>
    <property type="evidence" value="ECO:0007669"/>
    <property type="project" value="TreeGrafter"/>
</dbReference>
<organism evidence="4 5">
    <name type="scientific">Arxiozyma heterogenica</name>
    <dbReference type="NCBI Taxonomy" id="278026"/>
    <lineage>
        <taxon>Eukaryota</taxon>
        <taxon>Fungi</taxon>
        <taxon>Dikarya</taxon>
        <taxon>Ascomycota</taxon>
        <taxon>Saccharomycotina</taxon>
        <taxon>Saccharomycetes</taxon>
        <taxon>Saccharomycetales</taxon>
        <taxon>Saccharomycetaceae</taxon>
        <taxon>Arxiozyma</taxon>
    </lineage>
</organism>
<comment type="similarity">
    <text evidence="1">Belongs to the SDHAF4 family.</text>
</comment>
<sequence length="153" mass="17221">MLRARLTVRVINFSKLISLRRQNLILSRQINYGKETPSPPKLPKKEQEEFEKLQKIANAEDTIREYNKAVLNGTSNSGNENIGLGSPGNKESLEALRKSLKDKNDIGRISPEYTKTIPEFEGDVNPKTGEVGGPKQDPLRHGDWSFNGRVTDF</sequence>
<keyword evidence="5" id="KW-1185">Reference proteome</keyword>
<dbReference type="AlphaFoldDB" id="A0AAN7WHZ1"/>
<reference evidence="5" key="1">
    <citation type="submission" date="2023-07" db="EMBL/GenBank/DDBJ databases">
        <title>A draft genome of Kazachstania heterogenica Y-27499.</title>
        <authorList>
            <person name="Donic C."/>
            <person name="Kralova J.S."/>
            <person name="Fidel L."/>
            <person name="Ben-Dor S."/>
            <person name="Jung S."/>
        </authorList>
    </citation>
    <scope>NUCLEOTIDE SEQUENCE [LARGE SCALE GENOMIC DNA]</scope>
    <source>
        <strain evidence="5">Y27499</strain>
    </source>
</reference>
<dbReference type="GO" id="GO:0005739">
    <property type="term" value="C:mitochondrion"/>
    <property type="evidence" value="ECO:0007669"/>
    <property type="project" value="TreeGrafter"/>
</dbReference>
<evidence type="ECO:0000256" key="2">
    <source>
        <dbReference type="ARBA" id="ARBA00022170"/>
    </source>
</evidence>
<accession>A0AAN7WHZ1</accession>
<evidence type="ECO:0000256" key="1">
    <source>
        <dbReference type="ARBA" id="ARBA00005701"/>
    </source>
</evidence>
<feature type="region of interest" description="Disordered" evidence="3">
    <location>
        <begin position="71"/>
        <end position="90"/>
    </location>
</feature>